<evidence type="ECO:0000313" key="2">
    <source>
        <dbReference type="Proteomes" id="UP000248917"/>
    </source>
</evidence>
<dbReference type="RefSeq" id="WP_111394921.1">
    <property type="nucleotide sequence ID" value="NZ_QKTX01000023.1"/>
</dbReference>
<dbReference type="AlphaFoldDB" id="A0A326RMD8"/>
<gene>
    <name evidence="1" type="ORF">CLV31_1239</name>
</gene>
<dbReference type="Proteomes" id="UP000248917">
    <property type="component" value="Unassembled WGS sequence"/>
</dbReference>
<accession>A0A326RMD8</accession>
<dbReference type="OrthoDB" id="821314at2"/>
<proteinExistence type="predicted"/>
<evidence type="ECO:0000313" key="1">
    <source>
        <dbReference type="EMBL" id="PZV76727.1"/>
    </source>
</evidence>
<sequence>MDFYLNQVLQAFADMDADLLGELLDPDQVYQEVPLAVFVEELRDLFGQFKKDGDEYLEVESGNCCGLACYPELIRTAYRFVGNHSRNYIDFRFITEPTADGQDHLIKEICECHELRCHQPKDWYGTQYSIWVYDDQKPDFFLSPDELIHTEIALNAYAEMKAREFYPLAEIKPWMEKYRQTFDFIDENKMEYPGRYLRWTSFYNEFEIFRRDLRLFEKWEKTLLVEAYRNKLELPEEVLIEVILDAEKVLIDEQQEWIHYILSEEKGYRFFHYPTHYVGGAADLFSESWAWFKPRQEALVEKYFSLTDWEVDEFLQSLSVLDPEGRIKSLTFHLEVREKAKKRGEEIPFGLWEKKK</sequence>
<protein>
    <submittedName>
        <fullName evidence="1">Uncharacterized protein</fullName>
    </submittedName>
</protein>
<dbReference type="EMBL" id="QKTX01000023">
    <property type="protein sequence ID" value="PZV76727.1"/>
    <property type="molecule type" value="Genomic_DNA"/>
</dbReference>
<reference evidence="1 2" key="1">
    <citation type="submission" date="2018-06" db="EMBL/GenBank/DDBJ databases">
        <title>Genomic Encyclopedia of Archaeal and Bacterial Type Strains, Phase II (KMG-II): from individual species to whole genera.</title>
        <authorList>
            <person name="Goeker M."/>
        </authorList>
    </citation>
    <scope>NUCLEOTIDE SEQUENCE [LARGE SCALE GENOMIC DNA]</scope>
    <source>
        <strain evidence="1 2">T4</strain>
    </source>
</reference>
<organism evidence="1 2">
    <name type="scientific">Algoriphagus aquaeductus</name>
    <dbReference type="NCBI Taxonomy" id="475299"/>
    <lineage>
        <taxon>Bacteria</taxon>
        <taxon>Pseudomonadati</taxon>
        <taxon>Bacteroidota</taxon>
        <taxon>Cytophagia</taxon>
        <taxon>Cytophagales</taxon>
        <taxon>Cyclobacteriaceae</taxon>
        <taxon>Algoriphagus</taxon>
    </lineage>
</organism>
<comment type="caution">
    <text evidence="1">The sequence shown here is derived from an EMBL/GenBank/DDBJ whole genome shotgun (WGS) entry which is preliminary data.</text>
</comment>
<name>A0A326RMD8_9BACT</name>
<keyword evidence="2" id="KW-1185">Reference proteome</keyword>